<evidence type="ECO:0000256" key="2">
    <source>
        <dbReference type="ARBA" id="ARBA00022884"/>
    </source>
</evidence>
<dbReference type="PANTHER" id="PTHR43694">
    <property type="entry name" value="RIBONUCLEASE J"/>
    <property type="match status" value="1"/>
</dbReference>
<keyword evidence="1" id="KW-0540">Nuclease</keyword>
<evidence type="ECO:0000259" key="3">
    <source>
        <dbReference type="SMART" id="SM00849"/>
    </source>
</evidence>
<dbReference type="InterPro" id="IPR036866">
    <property type="entry name" value="RibonucZ/Hydroxyglut_hydro"/>
</dbReference>
<feature type="domain" description="Metallo-beta-lactamase" evidence="3">
    <location>
        <begin position="18"/>
        <end position="269"/>
    </location>
</feature>
<dbReference type="Proteomes" id="UP000014065">
    <property type="component" value="Unassembled WGS sequence"/>
</dbReference>
<dbReference type="CDD" id="cd07732">
    <property type="entry name" value="metallo-hydrolase-like_MBL-fold"/>
    <property type="match status" value="1"/>
</dbReference>
<comment type="caution">
    <text evidence="4">The sequence shown here is derived from an EMBL/GenBank/DDBJ whole genome shotgun (WGS) entry which is preliminary data.</text>
</comment>
<dbReference type="SMART" id="SM00849">
    <property type="entry name" value="Lactamase_B"/>
    <property type="match status" value="1"/>
</dbReference>
<dbReference type="Gene3D" id="3.60.15.10">
    <property type="entry name" value="Ribonuclease Z/Hydroxyacylglutathione hydrolase-like"/>
    <property type="match status" value="1"/>
</dbReference>
<dbReference type="AlphaFoldDB" id="S2E624"/>
<dbReference type="GO" id="GO:0003723">
    <property type="term" value="F:RNA binding"/>
    <property type="evidence" value="ECO:0007669"/>
    <property type="project" value="UniProtKB-KW"/>
</dbReference>
<keyword evidence="2" id="KW-0694">RNA-binding</keyword>
<dbReference type="InterPro" id="IPR042173">
    <property type="entry name" value="RNase_J_2"/>
</dbReference>
<gene>
    <name evidence="4" type="ORF">BG20_I0815</name>
</gene>
<dbReference type="EMBL" id="AHJG01000096">
    <property type="protein sequence ID" value="EPA06188.1"/>
    <property type="molecule type" value="Genomic_DNA"/>
</dbReference>
<dbReference type="InterPro" id="IPR001279">
    <property type="entry name" value="Metallo-B-lactamas"/>
</dbReference>
<accession>S2E624</accession>
<keyword evidence="1" id="KW-0378">Hydrolase</keyword>
<organism evidence="4 5">
    <name type="scientific">Candidatus Nitrosarchaeum limnium BG20</name>
    <dbReference type="NCBI Taxonomy" id="859192"/>
    <lineage>
        <taxon>Archaea</taxon>
        <taxon>Nitrososphaerota</taxon>
        <taxon>Nitrososphaeria</taxon>
        <taxon>Nitrosopumilales</taxon>
        <taxon>Nitrosopumilaceae</taxon>
        <taxon>Nitrosarchaeum</taxon>
    </lineage>
</organism>
<keyword evidence="1" id="KW-0269">Exonuclease</keyword>
<reference evidence="4 5" key="1">
    <citation type="journal article" date="2012" name="J. Bacteriol.">
        <title>Genome Sequence of "Candidatus Nitrosoarchaeum limnia" BG20, a Low-Salinity Ammonia-Oxidizing Archaeon from the San Francisco Bay Estuary.</title>
        <authorList>
            <person name="Mosier A.C."/>
            <person name="Allen E.E."/>
            <person name="Kim M."/>
            <person name="Ferriera S."/>
            <person name="Francis C.A."/>
        </authorList>
    </citation>
    <scope>NUCLEOTIDE SEQUENCE [LARGE SCALE GENOMIC DNA]</scope>
    <source>
        <strain evidence="4 5">BG20</strain>
    </source>
</reference>
<sequence>MTTCVTSLTFYGGVNEIGGNKILLQDKDTKVFLDFGKSFSRRAAYFEEFLNPRTSNGIVDFLSMGLVPDIKGVYRDDLMVMAGRKPEEPDIDAVLLTHAHADHADYISFLHEDIPIHMGSACHLILKALAERSSRTIEREILDYKPRPYSVKDEPIKRKINEFRTGDKFKVGSLEVEPIHVDHSVPGAYGFIIWTSEGPVAYTGDIRLHGTHSEMTTDFIERAKEVKPIALISEGTRIADEEREESEQLVYQQSKKTVEDTKNLVFADFNFKDVDRLMTFYKIAKETGRKFVVKINDAFFLKHLSQDKHLSVPNIDDEDIVIYLPKRGSGQYSEKDYKGKDKEFIDLHNAWTAEQIAQRPDKVLCAIGFYSFTALIDMMPKPGARYIHSSSEPYNEEQKLSKERQDAWLKHFGMQMFQSHCSGHARGGDLLTAVSEIDAKMLFPVHTEHPDAYKKIAKGITIVEEGVKYDL</sequence>
<dbReference type="GO" id="GO:0004527">
    <property type="term" value="F:exonuclease activity"/>
    <property type="evidence" value="ECO:0007669"/>
    <property type="project" value="UniProtKB-KW"/>
</dbReference>
<dbReference type="PATRIC" id="fig|859192.6.peg.623"/>
<keyword evidence="5" id="KW-1185">Reference proteome</keyword>
<dbReference type="Pfam" id="PF12706">
    <property type="entry name" value="Lactamase_B_2"/>
    <property type="match status" value="1"/>
</dbReference>
<protein>
    <recommendedName>
        <fullName evidence="3">Metallo-beta-lactamase domain-containing protein</fullName>
    </recommendedName>
</protein>
<evidence type="ECO:0000313" key="4">
    <source>
        <dbReference type="EMBL" id="EPA06188.1"/>
    </source>
</evidence>
<dbReference type="PANTHER" id="PTHR43694:SF1">
    <property type="entry name" value="RIBONUCLEASE J"/>
    <property type="match status" value="1"/>
</dbReference>
<evidence type="ECO:0000256" key="1">
    <source>
        <dbReference type="ARBA" id="ARBA00022839"/>
    </source>
</evidence>
<dbReference type="Gene3D" id="3.40.50.10710">
    <property type="entry name" value="Metallo-hydrolase/oxidoreductase"/>
    <property type="match status" value="1"/>
</dbReference>
<name>S2E624_9ARCH</name>
<evidence type="ECO:0000313" key="5">
    <source>
        <dbReference type="Proteomes" id="UP000014065"/>
    </source>
</evidence>
<proteinExistence type="predicted"/>
<dbReference type="SUPFAM" id="SSF56281">
    <property type="entry name" value="Metallo-hydrolase/oxidoreductase"/>
    <property type="match status" value="1"/>
</dbReference>